<dbReference type="SUPFAM" id="SSF46785">
    <property type="entry name" value="Winged helix' DNA-binding domain"/>
    <property type="match status" value="1"/>
</dbReference>
<dbReference type="InterPro" id="IPR018356">
    <property type="entry name" value="Tscrpt_reg_HTH_DeoR_CS"/>
</dbReference>
<gene>
    <name evidence="5" type="ORF">HGK34_16420</name>
</gene>
<evidence type="ECO:0000259" key="4">
    <source>
        <dbReference type="PROSITE" id="PS51000"/>
    </source>
</evidence>
<evidence type="ECO:0000256" key="2">
    <source>
        <dbReference type="ARBA" id="ARBA00023125"/>
    </source>
</evidence>
<dbReference type="EMBL" id="JABBYC010000037">
    <property type="protein sequence ID" value="MBL0887844.1"/>
    <property type="molecule type" value="Genomic_DNA"/>
</dbReference>
<dbReference type="InterPro" id="IPR051534">
    <property type="entry name" value="CBASS_pafABC_assoc_protein"/>
</dbReference>
<dbReference type="PROSITE" id="PS52050">
    <property type="entry name" value="WYL"/>
    <property type="match status" value="1"/>
</dbReference>
<dbReference type="PANTHER" id="PTHR34580:SF3">
    <property type="entry name" value="PROTEIN PAFB"/>
    <property type="match status" value="1"/>
</dbReference>
<organism evidence="5 6">
    <name type="scientific">Myceligenerans indicum</name>
    <dbReference type="NCBI Taxonomy" id="2593663"/>
    <lineage>
        <taxon>Bacteria</taxon>
        <taxon>Bacillati</taxon>
        <taxon>Actinomycetota</taxon>
        <taxon>Actinomycetes</taxon>
        <taxon>Micrococcales</taxon>
        <taxon>Promicromonosporaceae</taxon>
        <taxon>Myceligenerans</taxon>
    </lineage>
</organism>
<dbReference type="Proteomes" id="UP000675409">
    <property type="component" value="Unassembled WGS sequence"/>
</dbReference>
<dbReference type="PROSITE" id="PS00894">
    <property type="entry name" value="HTH_DEOR_1"/>
    <property type="match status" value="1"/>
</dbReference>
<dbReference type="Pfam" id="PF13280">
    <property type="entry name" value="WYL"/>
    <property type="match status" value="1"/>
</dbReference>
<keyword evidence="2" id="KW-0238">DNA-binding</keyword>
<keyword evidence="3" id="KW-0804">Transcription</keyword>
<comment type="caution">
    <text evidence="5">The sequence shown here is derived from an EMBL/GenBank/DDBJ whole genome shotgun (WGS) entry which is preliminary data.</text>
</comment>
<name>A0ABS1LPA7_9MICO</name>
<dbReference type="InterPro" id="IPR036388">
    <property type="entry name" value="WH-like_DNA-bd_sf"/>
</dbReference>
<evidence type="ECO:0000313" key="6">
    <source>
        <dbReference type="Proteomes" id="UP000675409"/>
    </source>
</evidence>
<feature type="domain" description="HTH deoR-type" evidence="4">
    <location>
        <begin position="12"/>
        <end position="67"/>
    </location>
</feature>
<dbReference type="Gene3D" id="1.10.10.10">
    <property type="entry name" value="Winged helix-like DNA-binding domain superfamily/Winged helix DNA-binding domain"/>
    <property type="match status" value="1"/>
</dbReference>
<dbReference type="PROSITE" id="PS51000">
    <property type="entry name" value="HTH_DEOR_2"/>
    <property type="match status" value="1"/>
</dbReference>
<keyword evidence="6" id="KW-1185">Reference proteome</keyword>
<dbReference type="RefSeq" id="WP_307816019.1">
    <property type="nucleotide sequence ID" value="NZ_JABBYC010000037.1"/>
</dbReference>
<accession>A0ABS1LPA7</accession>
<reference evidence="5 6" key="1">
    <citation type="journal article" date="2021" name="Arch. Microbiol.">
        <title>Myceligenerans indicum sp. nov., an actinobacterium isolated from mangrove sediment of Sundarbans, India.</title>
        <authorList>
            <person name="Asha K."/>
            <person name="Bhadury P."/>
        </authorList>
    </citation>
    <scope>NUCLEOTIDE SEQUENCE [LARGE SCALE GENOMIC DNA]</scope>
    <source>
        <strain evidence="5 6">I2</strain>
    </source>
</reference>
<evidence type="ECO:0000256" key="3">
    <source>
        <dbReference type="ARBA" id="ARBA00023163"/>
    </source>
</evidence>
<protein>
    <submittedName>
        <fullName evidence="5">WYL domain-containing protein</fullName>
    </submittedName>
</protein>
<dbReference type="Pfam" id="PF08279">
    <property type="entry name" value="HTH_11"/>
    <property type="match status" value="1"/>
</dbReference>
<evidence type="ECO:0000256" key="1">
    <source>
        <dbReference type="ARBA" id="ARBA00023015"/>
    </source>
</evidence>
<dbReference type="PANTHER" id="PTHR34580">
    <property type="match status" value="1"/>
</dbReference>
<sequence length="326" mass="36249">MDHEQSGDARGTTERVLALLGLLQERRVWTGPELAARMRVTTRTVRRDVDRLRALGYPVHASHGAGGGYQLGAGQVLPPLLLDDEEVIAVAAALLAGAGGAEPGGEAALRTLTKLDQVLPSRLRDDVRALAESVESFGQVRLRADPDVLMVTARACRDGVELAFDYRARDGTSGPRRVEPVRLVASERQWYLLAFDRDREAWRTFRVDRMSQVRARTWRFRPREILEGAAAYVQRSVAERVYPRRARFLVHAGADVVRPRIPASAAVVRERDTETCEIQAGGHDLDLLLLHVTLLGYEFEVLEPPELARRCELLAGRLRSAALARE</sequence>
<keyword evidence="1" id="KW-0805">Transcription regulation</keyword>
<dbReference type="InterPro" id="IPR001034">
    <property type="entry name" value="DeoR_HTH"/>
</dbReference>
<dbReference type="InterPro" id="IPR036390">
    <property type="entry name" value="WH_DNA-bd_sf"/>
</dbReference>
<proteinExistence type="predicted"/>
<dbReference type="InterPro" id="IPR026881">
    <property type="entry name" value="WYL_dom"/>
</dbReference>
<dbReference type="InterPro" id="IPR013196">
    <property type="entry name" value="HTH_11"/>
</dbReference>
<evidence type="ECO:0000313" key="5">
    <source>
        <dbReference type="EMBL" id="MBL0887844.1"/>
    </source>
</evidence>